<accession>A0ACD3QBK5</accession>
<gene>
    <name evidence="1" type="ORF">E3U43_009784</name>
</gene>
<organism evidence="1 2">
    <name type="scientific">Larimichthys crocea</name>
    <name type="common">Large yellow croaker</name>
    <name type="synonym">Pseudosciaena crocea</name>
    <dbReference type="NCBI Taxonomy" id="215358"/>
    <lineage>
        <taxon>Eukaryota</taxon>
        <taxon>Metazoa</taxon>
        <taxon>Chordata</taxon>
        <taxon>Craniata</taxon>
        <taxon>Vertebrata</taxon>
        <taxon>Euteleostomi</taxon>
        <taxon>Actinopterygii</taxon>
        <taxon>Neopterygii</taxon>
        <taxon>Teleostei</taxon>
        <taxon>Neoteleostei</taxon>
        <taxon>Acanthomorphata</taxon>
        <taxon>Eupercaria</taxon>
        <taxon>Sciaenidae</taxon>
        <taxon>Larimichthys</taxon>
    </lineage>
</organism>
<evidence type="ECO:0000313" key="2">
    <source>
        <dbReference type="Proteomes" id="UP000793456"/>
    </source>
</evidence>
<dbReference type="Proteomes" id="UP000793456">
    <property type="component" value="Chromosome XXI"/>
</dbReference>
<protein>
    <submittedName>
        <fullName evidence="1">Uncharacterized protein</fullName>
    </submittedName>
</protein>
<keyword evidence="2" id="KW-1185">Reference proteome</keyword>
<dbReference type="EMBL" id="CM011694">
    <property type="protein sequence ID" value="TMS04627.1"/>
    <property type="molecule type" value="Genomic_DNA"/>
</dbReference>
<comment type="caution">
    <text evidence="1">The sequence shown here is derived from an EMBL/GenBank/DDBJ whole genome shotgun (WGS) entry which is preliminary data.</text>
</comment>
<reference evidence="1" key="1">
    <citation type="submission" date="2018-11" db="EMBL/GenBank/DDBJ databases">
        <title>The sequence and de novo assembly of Larimichthys crocea genome using PacBio and Hi-C technologies.</title>
        <authorList>
            <person name="Xu P."/>
            <person name="Chen B."/>
            <person name="Zhou Z."/>
            <person name="Ke Q."/>
            <person name="Wu Y."/>
            <person name="Bai H."/>
            <person name="Pu F."/>
        </authorList>
    </citation>
    <scope>NUCLEOTIDE SEQUENCE</scope>
    <source>
        <tissue evidence="1">Muscle</tissue>
    </source>
</reference>
<proteinExistence type="predicted"/>
<name>A0ACD3QBK5_LARCR</name>
<sequence length="339" mass="37035">MVIQHNNTELTRVRASPGKNQHSAHFEYASEEEQLAAIISQSEHCEQELTYHCRRSRLLNTPEVSASFKSGTSVSYIFKEAVPNEEDKSSSVLPSSIYSDVTLRAENVSLSFRTSQSPALLLYVSSYHREYLAVLLNKHEATFVVKPFIFFQIDENTKEDFNLTSDVEFNAIRLLILGRVHDSGELDPELSRVASLGFTGCLSAVLFNSVSPLKAALLHPGTSPVIVTGPLVQSICGSTSANPYAAETTHHLSGQSGSVETGQPVVNAIRSDSALIGGVIAVVIFVTVSALAIMARVFYRRKGSCQSQEVKTVKTEDSPELAFSGSRNGPSENQKEYFI</sequence>
<evidence type="ECO:0000313" key="1">
    <source>
        <dbReference type="EMBL" id="TMS04627.1"/>
    </source>
</evidence>